<evidence type="ECO:0000259" key="3">
    <source>
        <dbReference type="PROSITE" id="PS50011"/>
    </source>
</evidence>
<dbReference type="Gene3D" id="1.10.510.10">
    <property type="entry name" value="Transferase(Phosphotransferase) domain 1"/>
    <property type="match status" value="1"/>
</dbReference>
<reference evidence="5" key="3">
    <citation type="submission" date="2016-06" db="UniProtKB">
        <authorList>
            <consortium name="WormBaseParasite"/>
        </authorList>
    </citation>
    <scope>IDENTIFICATION</scope>
</reference>
<reference evidence="4" key="2">
    <citation type="submission" date="2014-05" db="EMBL/GenBank/DDBJ databases">
        <title>The genome and life-stage specific transcriptomes of Globodera pallida elucidate key aspects of plant parasitism by a cyst nematode.</title>
        <authorList>
            <person name="Cotton J.A."/>
            <person name="Lilley C.J."/>
            <person name="Jones L.M."/>
            <person name="Kikuchi T."/>
            <person name="Reid A.J."/>
            <person name="Thorpe P."/>
            <person name="Tsai I.J."/>
            <person name="Beasley H."/>
            <person name="Blok V."/>
            <person name="Cock P.J.A."/>
            <person name="Van den Akker S.E."/>
            <person name="Holroyd N."/>
            <person name="Hunt M."/>
            <person name="Mantelin S."/>
            <person name="Naghra H."/>
            <person name="Pain A."/>
            <person name="Palomares-Rius J.E."/>
            <person name="Zarowiecki M."/>
            <person name="Berriman M."/>
            <person name="Jones J.T."/>
            <person name="Urwin P.E."/>
        </authorList>
    </citation>
    <scope>NUCLEOTIDE SEQUENCE [LARGE SCALE GENOMIC DNA]</scope>
    <source>
        <strain evidence="4">Lindley</strain>
    </source>
</reference>
<keyword evidence="4" id="KW-1185">Reference proteome</keyword>
<dbReference type="InterPro" id="IPR001245">
    <property type="entry name" value="Ser-Thr/Tyr_kinase_cat_dom"/>
</dbReference>
<reference evidence="4" key="1">
    <citation type="submission" date="2013-12" db="EMBL/GenBank/DDBJ databases">
        <authorList>
            <person name="Aslett M."/>
        </authorList>
    </citation>
    <scope>NUCLEOTIDE SEQUENCE [LARGE SCALE GENOMIC DNA]</scope>
    <source>
        <strain evidence="4">Lindley</strain>
    </source>
</reference>
<name>A0A183CBD2_GLOPA</name>
<dbReference type="AlphaFoldDB" id="A0A183CBD2"/>
<dbReference type="Proteomes" id="UP000050741">
    <property type="component" value="Unassembled WGS sequence"/>
</dbReference>
<dbReference type="WBParaSite" id="GPLIN_001018300">
    <property type="protein sequence ID" value="GPLIN_001018300"/>
    <property type="gene ID" value="GPLIN_001018300"/>
</dbReference>
<dbReference type="InterPro" id="IPR000719">
    <property type="entry name" value="Prot_kinase_dom"/>
</dbReference>
<keyword evidence="2" id="KW-0067">ATP-binding</keyword>
<sequence length="114" mass="12999">MSKLMETGRPAPMKWLSPEAIHGHAYNQKSDTWAYGVLCWEIFACPDPPFKYSTDDAVIILNNSAERLCFPAGTPSVFESFIHQNVWTGAESRRYTVLEVLRWIEQHIAELAGR</sequence>
<feature type="domain" description="Protein kinase" evidence="3">
    <location>
        <begin position="1"/>
        <end position="114"/>
    </location>
</feature>
<dbReference type="GO" id="GO:0005524">
    <property type="term" value="F:ATP binding"/>
    <property type="evidence" value="ECO:0007669"/>
    <property type="project" value="UniProtKB-KW"/>
</dbReference>
<protein>
    <submittedName>
        <fullName evidence="5">Protein kinase domain-containing protein</fullName>
    </submittedName>
</protein>
<evidence type="ECO:0000256" key="1">
    <source>
        <dbReference type="ARBA" id="ARBA00022741"/>
    </source>
</evidence>
<dbReference type="Pfam" id="PF07714">
    <property type="entry name" value="PK_Tyr_Ser-Thr"/>
    <property type="match status" value="1"/>
</dbReference>
<evidence type="ECO:0000256" key="2">
    <source>
        <dbReference type="ARBA" id="ARBA00022840"/>
    </source>
</evidence>
<dbReference type="PROSITE" id="PS50011">
    <property type="entry name" value="PROTEIN_KINASE_DOM"/>
    <property type="match status" value="1"/>
</dbReference>
<evidence type="ECO:0000313" key="5">
    <source>
        <dbReference type="WBParaSite" id="GPLIN_001018300"/>
    </source>
</evidence>
<dbReference type="PANTHER" id="PTHR24418">
    <property type="entry name" value="TYROSINE-PROTEIN KINASE"/>
    <property type="match status" value="1"/>
</dbReference>
<evidence type="ECO:0000313" key="4">
    <source>
        <dbReference type="Proteomes" id="UP000050741"/>
    </source>
</evidence>
<keyword evidence="1" id="KW-0547">Nucleotide-binding</keyword>
<accession>A0A183CBD2</accession>
<dbReference type="InterPro" id="IPR050198">
    <property type="entry name" value="Non-receptor_tyrosine_kinases"/>
</dbReference>
<dbReference type="GO" id="GO:0004672">
    <property type="term" value="F:protein kinase activity"/>
    <property type="evidence" value="ECO:0007669"/>
    <property type="project" value="InterPro"/>
</dbReference>
<organism evidence="4 5">
    <name type="scientific">Globodera pallida</name>
    <name type="common">Potato cyst nematode worm</name>
    <name type="synonym">Heterodera pallida</name>
    <dbReference type="NCBI Taxonomy" id="36090"/>
    <lineage>
        <taxon>Eukaryota</taxon>
        <taxon>Metazoa</taxon>
        <taxon>Ecdysozoa</taxon>
        <taxon>Nematoda</taxon>
        <taxon>Chromadorea</taxon>
        <taxon>Rhabditida</taxon>
        <taxon>Tylenchina</taxon>
        <taxon>Tylenchomorpha</taxon>
        <taxon>Tylenchoidea</taxon>
        <taxon>Heteroderidae</taxon>
        <taxon>Heteroderinae</taxon>
        <taxon>Globodera</taxon>
    </lineage>
</organism>
<dbReference type="InterPro" id="IPR011009">
    <property type="entry name" value="Kinase-like_dom_sf"/>
</dbReference>
<proteinExistence type="predicted"/>
<dbReference type="SUPFAM" id="SSF56112">
    <property type="entry name" value="Protein kinase-like (PK-like)"/>
    <property type="match status" value="1"/>
</dbReference>